<accession>A0A558HX33</accession>
<reference evidence="3 4" key="1">
    <citation type="submission" date="2019-07" db="EMBL/GenBank/DDBJ databases">
        <title>Diversity of Bacteria from Kongsfjorden, Arctic.</title>
        <authorList>
            <person name="Yu Y."/>
        </authorList>
    </citation>
    <scope>NUCLEOTIDE SEQUENCE [LARGE SCALE GENOMIC DNA]</scope>
    <source>
        <strain evidence="3 4">SM1923</strain>
    </source>
</reference>
<dbReference type="AlphaFoldDB" id="A0A558HX33"/>
<keyword evidence="2" id="KW-0812">Transmembrane</keyword>
<proteinExistence type="predicted"/>
<name>A0A558HX33_9GAMM</name>
<evidence type="ECO:0000256" key="1">
    <source>
        <dbReference type="SAM" id="MobiDB-lite"/>
    </source>
</evidence>
<feature type="transmembrane region" description="Helical" evidence="2">
    <location>
        <begin position="204"/>
        <end position="223"/>
    </location>
</feature>
<dbReference type="EMBL" id="VNFH01000001">
    <property type="protein sequence ID" value="TVU73675.1"/>
    <property type="molecule type" value="Genomic_DNA"/>
</dbReference>
<dbReference type="OrthoDB" id="9913850at2"/>
<feature type="transmembrane region" description="Helical" evidence="2">
    <location>
        <begin position="12"/>
        <end position="30"/>
    </location>
</feature>
<protein>
    <submittedName>
        <fullName evidence="3">Uncharacterized protein</fullName>
    </submittedName>
</protein>
<comment type="caution">
    <text evidence="3">The sequence shown here is derived from an EMBL/GenBank/DDBJ whole genome shotgun (WGS) entry which is preliminary data.</text>
</comment>
<keyword evidence="4" id="KW-1185">Reference proteome</keyword>
<evidence type="ECO:0000313" key="4">
    <source>
        <dbReference type="Proteomes" id="UP000319941"/>
    </source>
</evidence>
<keyword evidence="2" id="KW-0472">Membrane</keyword>
<keyword evidence="2" id="KW-1133">Transmembrane helix</keyword>
<dbReference type="Proteomes" id="UP000319941">
    <property type="component" value="Unassembled WGS sequence"/>
</dbReference>
<feature type="region of interest" description="Disordered" evidence="1">
    <location>
        <begin position="231"/>
        <end position="321"/>
    </location>
</feature>
<organism evidence="3 4">
    <name type="scientific">Cobetia crustatorum</name>
    <dbReference type="NCBI Taxonomy" id="553385"/>
    <lineage>
        <taxon>Bacteria</taxon>
        <taxon>Pseudomonadati</taxon>
        <taxon>Pseudomonadota</taxon>
        <taxon>Gammaproteobacteria</taxon>
        <taxon>Oceanospirillales</taxon>
        <taxon>Halomonadaceae</taxon>
        <taxon>Cobetia</taxon>
    </lineage>
</organism>
<sequence length="321" mass="35074">MSLSHALRRQLGGFIALILAVAGIAAWLFAVDEGRWVGRATTRPETLNLETVEQGNLPVNQFVSLRNHWAVYREHVATFRLDAVSGEGQRIETLYYPVISDMNPYLLELAGLSRAFGGIDNIPADEWPRIERMGVLIRTDSVQSLENVPPLIEFPDGLFGTVLHAETDLPRDERELLSERWPEIDLSRVVIVNAGHRPGNVWSMLAYGGLGLISWGLAILLAWRLLRSPRSSQSAGAQGGPGALQAQHSDGLSARSPLETGVPSPKGQKTPRESDERPLSYAEALGRYAPQNNVPSSPRLADSQPAKGATPLSGIRAQRDD</sequence>
<gene>
    <name evidence="3" type="ORF">FQP86_00940</name>
</gene>
<evidence type="ECO:0000256" key="2">
    <source>
        <dbReference type="SAM" id="Phobius"/>
    </source>
</evidence>
<evidence type="ECO:0000313" key="3">
    <source>
        <dbReference type="EMBL" id="TVU73675.1"/>
    </source>
</evidence>
<dbReference type="RefSeq" id="WP_144726315.1">
    <property type="nucleotide sequence ID" value="NZ_CAWOWR010000001.1"/>
</dbReference>